<sequence>MGCCHLSPRSRHRQLQSTSRFCWVGSSVTLISADSRGRCNAFISTMTRLDRFRYPSATSSLGIPRTSSCSHEDLVLFLSTYLRKLLIRYRLFDPHSIFLRFDASSKGVYCHRFSSWHQVGDIRKVPYACQTRRKPRYGVLFYLDDQIITKFAAEMTMTCVIEGKIASWP</sequence>
<evidence type="ECO:0000313" key="2">
    <source>
        <dbReference type="Proteomes" id="UP000799770"/>
    </source>
</evidence>
<organism evidence="1 2">
    <name type="scientific">Lophiotrema nucula</name>
    <dbReference type="NCBI Taxonomy" id="690887"/>
    <lineage>
        <taxon>Eukaryota</taxon>
        <taxon>Fungi</taxon>
        <taxon>Dikarya</taxon>
        <taxon>Ascomycota</taxon>
        <taxon>Pezizomycotina</taxon>
        <taxon>Dothideomycetes</taxon>
        <taxon>Pleosporomycetidae</taxon>
        <taxon>Pleosporales</taxon>
        <taxon>Lophiotremataceae</taxon>
        <taxon>Lophiotrema</taxon>
    </lineage>
</organism>
<reference evidence="1" key="1">
    <citation type="journal article" date="2020" name="Stud. Mycol.">
        <title>101 Dothideomycetes genomes: a test case for predicting lifestyles and emergence of pathogens.</title>
        <authorList>
            <person name="Haridas S."/>
            <person name="Albert R."/>
            <person name="Binder M."/>
            <person name="Bloem J."/>
            <person name="Labutti K."/>
            <person name="Salamov A."/>
            <person name="Andreopoulos B."/>
            <person name="Baker S."/>
            <person name="Barry K."/>
            <person name="Bills G."/>
            <person name="Bluhm B."/>
            <person name="Cannon C."/>
            <person name="Castanera R."/>
            <person name="Culley D."/>
            <person name="Daum C."/>
            <person name="Ezra D."/>
            <person name="Gonzalez J."/>
            <person name="Henrissat B."/>
            <person name="Kuo A."/>
            <person name="Liang C."/>
            <person name="Lipzen A."/>
            <person name="Lutzoni F."/>
            <person name="Magnuson J."/>
            <person name="Mondo S."/>
            <person name="Nolan M."/>
            <person name="Ohm R."/>
            <person name="Pangilinan J."/>
            <person name="Park H.-J."/>
            <person name="Ramirez L."/>
            <person name="Alfaro M."/>
            <person name="Sun H."/>
            <person name="Tritt A."/>
            <person name="Yoshinaga Y."/>
            <person name="Zwiers L.-H."/>
            <person name="Turgeon B."/>
            <person name="Goodwin S."/>
            <person name="Spatafora J."/>
            <person name="Crous P."/>
            <person name="Grigoriev I."/>
        </authorList>
    </citation>
    <scope>NUCLEOTIDE SEQUENCE</scope>
    <source>
        <strain evidence="1">CBS 627.86</strain>
    </source>
</reference>
<dbReference type="Proteomes" id="UP000799770">
    <property type="component" value="Unassembled WGS sequence"/>
</dbReference>
<gene>
    <name evidence="1" type="ORF">BDV96DRAFT_318987</name>
</gene>
<protein>
    <submittedName>
        <fullName evidence="1">Uncharacterized protein</fullName>
    </submittedName>
</protein>
<proteinExistence type="predicted"/>
<name>A0A6A5ZL86_9PLEO</name>
<dbReference type="EMBL" id="ML977314">
    <property type="protein sequence ID" value="KAF2120129.1"/>
    <property type="molecule type" value="Genomic_DNA"/>
</dbReference>
<keyword evidence="2" id="KW-1185">Reference proteome</keyword>
<accession>A0A6A5ZL86</accession>
<evidence type="ECO:0000313" key="1">
    <source>
        <dbReference type="EMBL" id="KAF2120129.1"/>
    </source>
</evidence>
<dbReference type="AlphaFoldDB" id="A0A6A5ZL86"/>